<dbReference type="GO" id="GO:0005634">
    <property type="term" value="C:nucleus"/>
    <property type="evidence" value="ECO:0000318"/>
    <property type="project" value="GO_Central"/>
</dbReference>
<dbReference type="AlphaFoldDB" id="D6X162"/>
<keyword evidence="1" id="KW-0539">Nucleus</keyword>
<dbReference type="EMBL" id="KQ971368">
    <property type="protein sequence ID" value="EFA09364.1"/>
    <property type="molecule type" value="Genomic_DNA"/>
</dbReference>
<dbReference type="InParanoid" id="D6X162"/>
<evidence type="ECO:0000313" key="6">
    <source>
        <dbReference type="Proteomes" id="UP000007266"/>
    </source>
</evidence>
<reference evidence="5 6" key="2">
    <citation type="journal article" date="2010" name="Nucleic Acids Res.">
        <title>BeetleBase in 2010: revisions to provide comprehensive genomic information for Tribolium castaneum.</title>
        <authorList>
            <person name="Kim H.S."/>
            <person name="Murphy T."/>
            <person name="Xia J."/>
            <person name="Caragea D."/>
            <person name="Park Y."/>
            <person name="Beeman R.W."/>
            <person name="Lorenzen M.D."/>
            <person name="Butcher S."/>
            <person name="Manak J.R."/>
            <person name="Brown S.J."/>
        </authorList>
    </citation>
    <scope>GENOME REANNOTATION</scope>
    <source>
        <strain evidence="5 6">Georgia GA2</strain>
    </source>
</reference>
<dbReference type="PROSITE" id="PS51031">
    <property type="entry name" value="BESS"/>
    <property type="match status" value="1"/>
</dbReference>
<evidence type="ECO:0000259" key="4">
    <source>
        <dbReference type="PROSITE" id="PS51031"/>
    </source>
</evidence>
<dbReference type="KEGG" id="tca:103314616"/>
<evidence type="ECO:0000313" key="5">
    <source>
        <dbReference type="EMBL" id="EFA09364.1"/>
    </source>
</evidence>
<dbReference type="Proteomes" id="UP000007266">
    <property type="component" value="Linkage group 9"/>
</dbReference>
<dbReference type="GO" id="GO:0003677">
    <property type="term" value="F:DNA binding"/>
    <property type="evidence" value="ECO:0007669"/>
    <property type="project" value="InterPro"/>
</dbReference>
<dbReference type="InterPro" id="IPR004210">
    <property type="entry name" value="BESS_motif"/>
</dbReference>
<evidence type="ECO:0008006" key="7">
    <source>
        <dbReference type="Google" id="ProtNLM"/>
    </source>
</evidence>
<keyword evidence="6" id="KW-1185">Reference proteome</keyword>
<evidence type="ECO:0000256" key="2">
    <source>
        <dbReference type="SAM" id="MobiDB-lite"/>
    </source>
</evidence>
<dbReference type="STRING" id="7070.D6X162"/>
<dbReference type="SMART" id="SM00595">
    <property type="entry name" value="MADF"/>
    <property type="match status" value="1"/>
</dbReference>
<dbReference type="OMA" id="KRESWDA"/>
<reference evidence="5 6" key="1">
    <citation type="journal article" date="2008" name="Nature">
        <title>The genome of the model beetle and pest Tribolium castaneum.</title>
        <authorList>
            <consortium name="Tribolium Genome Sequencing Consortium"/>
            <person name="Richards S."/>
            <person name="Gibbs R.A."/>
            <person name="Weinstock G.M."/>
            <person name="Brown S.J."/>
            <person name="Denell R."/>
            <person name="Beeman R.W."/>
            <person name="Gibbs R."/>
            <person name="Beeman R.W."/>
            <person name="Brown S.J."/>
            <person name="Bucher G."/>
            <person name="Friedrich M."/>
            <person name="Grimmelikhuijzen C.J."/>
            <person name="Klingler M."/>
            <person name="Lorenzen M."/>
            <person name="Richards S."/>
            <person name="Roth S."/>
            <person name="Schroder R."/>
            <person name="Tautz D."/>
            <person name="Zdobnov E.M."/>
            <person name="Muzny D."/>
            <person name="Gibbs R.A."/>
            <person name="Weinstock G.M."/>
            <person name="Attaway T."/>
            <person name="Bell S."/>
            <person name="Buhay C.J."/>
            <person name="Chandrabose M.N."/>
            <person name="Chavez D."/>
            <person name="Clerk-Blankenburg K.P."/>
            <person name="Cree A."/>
            <person name="Dao M."/>
            <person name="Davis C."/>
            <person name="Chacko J."/>
            <person name="Dinh H."/>
            <person name="Dugan-Rocha S."/>
            <person name="Fowler G."/>
            <person name="Garner T.T."/>
            <person name="Garnes J."/>
            <person name="Gnirke A."/>
            <person name="Hawes A."/>
            <person name="Hernandez J."/>
            <person name="Hines S."/>
            <person name="Holder M."/>
            <person name="Hume J."/>
            <person name="Jhangiani S.N."/>
            <person name="Joshi V."/>
            <person name="Khan Z.M."/>
            <person name="Jackson L."/>
            <person name="Kovar C."/>
            <person name="Kowis A."/>
            <person name="Lee S."/>
            <person name="Lewis L.R."/>
            <person name="Margolis J."/>
            <person name="Morgan M."/>
            <person name="Nazareth L.V."/>
            <person name="Nguyen N."/>
            <person name="Okwuonu G."/>
            <person name="Parker D."/>
            <person name="Richards S."/>
            <person name="Ruiz S.J."/>
            <person name="Santibanez J."/>
            <person name="Savard J."/>
            <person name="Scherer S.E."/>
            <person name="Schneider B."/>
            <person name="Sodergren E."/>
            <person name="Tautz D."/>
            <person name="Vattahil S."/>
            <person name="Villasana D."/>
            <person name="White C.S."/>
            <person name="Wright R."/>
            <person name="Park Y."/>
            <person name="Beeman R.W."/>
            <person name="Lord J."/>
            <person name="Oppert B."/>
            <person name="Lorenzen M."/>
            <person name="Brown S."/>
            <person name="Wang L."/>
            <person name="Savard J."/>
            <person name="Tautz D."/>
            <person name="Richards S."/>
            <person name="Weinstock G."/>
            <person name="Gibbs R.A."/>
            <person name="Liu Y."/>
            <person name="Worley K."/>
            <person name="Weinstock G."/>
            <person name="Elsik C.G."/>
            <person name="Reese J.T."/>
            <person name="Elhaik E."/>
            <person name="Landan G."/>
            <person name="Graur D."/>
            <person name="Arensburger P."/>
            <person name="Atkinson P."/>
            <person name="Beeman R.W."/>
            <person name="Beidler J."/>
            <person name="Brown S.J."/>
            <person name="Demuth J.P."/>
            <person name="Drury D.W."/>
            <person name="Du Y.Z."/>
            <person name="Fujiwara H."/>
            <person name="Lorenzen M."/>
            <person name="Maselli V."/>
            <person name="Osanai M."/>
            <person name="Park Y."/>
            <person name="Robertson H.M."/>
            <person name="Tu Z."/>
            <person name="Wang J.J."/>
            <person name="Wang S."/>
            <person name="Richards S."/>
            <person name="Song H."/>
            <person name="Zhang L."/>
            <person name="Sodergren E."/>
            <person name="Werner D."/>
            <person name="Stanke M."/>
            <person name="Morgenstern B."/>
            <person name="Solovyev V."/>
            <person name="Kosarev P."/>
            <person name="Brown G."/>
            <person name="Chen H.C."/>
            <person name="Ermolaeva O."/>
            <person name="Hlavina W."/>
            <person name="Kapustin Y."/>
            <person name="Kiryutin B."/>
            <person name="Kitts P."/>
            <person name="Maglott D."/>
            <person name="Pruitt K."/>
            <person name="Sapojnikov V."/>
            <person name="Souvorov A."/>
            <person name="Mackey A.J."/>
            <person name="Waterhouse R.M."/>
            <person name="Wyder S."/>
            <person name="Zdobnov E.M."/>
            <person name="Zdobnov E.M."/>
            <person name="Wyder S."/>
            <person name="Kriventseva E.V."/>
            <person name="Kadowaki T."/>
            <person name="Bork P."/>
            <person name="Aranda M."/>
            <person name="Bao R."/>
            <person name="Beermann A."/>
            <person name="Berns N."/>
            <person name="Bolognesi R."/>
            <person name="Bonneton F."/>
            <person name="Bopp D."/>
            <person name="Brown S.J."/>
            <person name="Bucher G."/>
            <person name="Butts T."/>
            <person name="Chaumot A."/>
            <person name="Denell R.E."/>
            <person name="Ferrier D.E."/>
            <person name="Friedrich M."/>
            <person name="Gordon C.M."/>
            <person name="Jindra M."/>
            <person name="Klingler M."/>
            <person name="Lan Q."/>
            <person name="Lattorff H.M."/>
            <person name="Laudet V."/>
            <person name="von Levetsow C."/>
            <person name="Liu Z."/>
            <person name="Lutz R."/>
            <person name="Lynch J.A."/>
            <person name="da Fonseca R.N."/>
            <person name="Posnien N."/>
            <person name="Reuter R."/>
            <person name="Roth S."/>
            <person name="Savard J."/>
            <person name="Schinko J.B."/>
            <person name="Schmitt C."/>
            <person name="Schoppmeier M."/>
            <person name="Schroder R."/>
            <person name="Shippy T.D."/>
            <person name="Simonnet F."/>
            <person name="Marques-Souza H."/>
            <person name="Tautz D."/>
            <person name="Tomoyasu Y."/>
            <person name="Trauner J."/>
            <person name="Van der Zee M."/>
            <person name="Vervoort M."/>
            <person name="Wittkopp N."/>
            <person name="Wimmer E.A."/>
            <person name="Yang X."/>
            <person name="Jones A.K."/>
            <person name="Sattelle D.B."/>
            <person name="Ebert P.R."/>
            <person name="Nelson D."/>
            <person name="Scott J.G."/>
            <person name="Beeman R.W."/>
            <person name="Muthukrishnan S."/>
            <person name="Kramer K.J."/>
            <person name="Arakane Y."/>
            <person name="Beeman R.W."/>
            <person name="Zhu Q."/>
            <person name="Hogenkamp D."/>
            <person name="Dixit R."/>
            <person name="Oppert B."/>
            <person name="Jiang H."/>
            <person name="Zou Z."/>
            <person name="Marshall J."/>
            <person name="Elpidina E."/>
            <person name="Vinokurov K."/>
            <person name="Oppert C."/>
            <person name="Zou Z."/>
            <person name="Evans J."/>
            <person name="Lu Z."/>
            <person name="Zhao P."/>
            <person name="Sumathipala N."/>
            <person name="Altincicek B."/>
            <person name="Vilcinskas A."/>
            <person name="Williams M."/>
            <person name="Hultmark D."/>
            <person name="Hetru C."/>
            <person name="Jiang H."/>
            <person name="Grimmelikhuijzen C.J."/>
            <person name="Hauser F."/>
            <person name="Cazzamali G."/>
            <person name="Williamson M."/>
            <person name="Park Y."/>
            <person name="Li B."/>
            <person name="Tanaka Y."/>
            <person name="Predel R."/>
            <person name="Neupert S."/>
            <person name="Schachtner J."/>
            <person name="Verleyen P."/>
            <person name="Raible F."/>
            <person name="Bork P."/>
            <person name="Friedrich M."/>
            <person name="Walden K.K."/>
            <person name="Robertson H.M."/>
            <person name="Angeli S."/>
            <person name="Foret S."/>
            <person name="Bucher G."/>
            <person name="Schuetz S."/>
            <person name="Maleszka R."/>
            <person name="Wimmer E.A."/>
            <person name="Beeman R.W."/>
            <person name="Lorenzen M."/>
            <person name="Tomoyasu Y."/>
            <person name="Miller S.C."/>
            <person name="Grossmann D."/>
            <person name="Bucher G."/>
        </authorList>
    </citation>
    <scope>NUCLEOTIDE SEQUENCE [LARGE SCALE GENOMIC DNA]</scope>
    <source>
        <strain evidence="5 6">Georgia GA2</strain>
    </source>
</reference>
<dbReference type="GO" id="GO:0005667">
    <property type="term" value="C:transcription regulator complex"/>
    <property type="evidence" value="ECO:0000318"/>
    <property type="project" value="GO_Central"/>
</dbReference>
<organism evidence="5 6">
    <name type="scientific">Tribolium castaneum</name>
    <name type="common">Red flour beetle</name>
    <dbReference type="NCBI Taxonomy" id="7070"/>
    <lineage>
        <taxon>Eukaryota</taxon>
        <taxon>Metazoa</taxon>
        <taxon>Ecdysozoa</taxon>
        <taxon>Arthropoda</taxon>
        <taxon>Hexapoda</taxon>
        <taxon>Insecta</taxon>
        <taxon>Pterygota</taxon>
        <taxon>Neoptera</taxon>
        <taxon>Endopterygota</taxon>
        <taxon>Coleoptera</taxon>
        <taxon>Polyphaga</taxon>
        <taxon>Cucujiformia</taxon>
        <taxon>Tenebrionidae</taxon>
        <taxon>Tenebrionidae incertae sedis</taxon>
        <taxon>Tribolium</taxon>
    </lineage>
</organism>
<dbReference type="GO" id="GO:0006357">
    <property type="term" value="P:regulation of transcription by RNA polymerase II"/>
    <property type="evidence" value="ECO:0000318"/>
    <property type="project" value="GO_Central"/>
</dbReference>
<dbReference type="InterPro" id="IPR006578">
    <property type="entry name" value="MADF-dom"/>
</dbReference>
<dbReference type="PANTHER" id="PTHR12243">
    <property type="entry name" value="MADF DOMAIN TRANSCRIPTION FACTOR"/>
    <property type="match status" value="1"/>
</dbReference>
<dbReference type="PhylomeDB" id="D6X162"/>
<dbReference type="HOGENOM" id="CLU_1282832_0_0_1"/>
<dbReference type="PROSITE" id="PS51029">
    <property type="entry name" value="MADF"/>
    <property type="match status" value="1"/>
</dbReference>
<accession>D6X162</accession>
<name>D6X162_TRICA</name>
<proteinExistence type="predicted"/>
<dbReference type="OrthoDB" id="8110414at2759"/>
<sequence length="215" mass="25573">MDVDEYLVSLMEKHPNLYNKRDEFYKDTKRKRESWDAIAKAMNMDVNSVKKRWENLRDRFVRVYREYTDYPALAGSIRNKYKLFDNMIWLAPHIRKRRMTSSVFAMKSKASTSNQFNLNDDTQSSETHESINIKTETQSNLSDVSYHESFLDEEVLLSTTTPKQNETNQVVQNKSDHYFMMSVVHDCQSLPPRKKLKFKKDVLGLLEKYLFEDEK</sequence>
<comment type="subcellular location">
    <subcellularLocation>
        <location evidence="1">Nucleus</location>
    </subcellularLocation>
</comment>
<evidence type="ECO:0000259" key="3">
    <source>
        <dbReference type="PROSITE" id="PS51029"/>
    </source>
</evidence>
<feature type="domain" description="BESS" evidence="4">
    <location>
        <begin position="173"/>
        <end position="212"/>
    </location>
</feature>
<gene>
    <name evidence="5" type="primary">AUGUSTUS-3.0.2_01925</name>
    <name evidence="5" type="ORF">TcasGA2_TC001925</name>
</gene>
<evidence type="ECO:0000256" key="1">
    <source>
        <dbReference type="PROSITE-ProRule" id="PRU00371"/>
    </source>
</evidence>
<dbReference type="InterPro" id="IPR039353">
    <property type="entry name" value="TF_Adf1"/>
</dbReference>
<dbReference type="PANTHER" id="PTHR12243:SF60">
    <property type="entry name" value="SI:CH211-15D5.12-RELATED"/>
    <property type="match status" value="1"/>
</dbReference>
<feature type="compositionally biased region" description="Polar residues" evidence="2">
    <location>
        <begin position="114"/>
        <end position="125"/>
    </location>
</feature>
<protein>
    <recommendedName>
        <fullName evidence="7">MADF domain-containing protein</fullName>
    </recommendedName>
</protein>
<dbReference type="Pfam" id="PF10545">
    <property type="entry name" value="MADF_DNA_bdg"/>
    <property type="match status" value="1"/>
</dbReference>
<dbReference type="Pfam" id="PF02944">
    <property type="entry name" value="BESS"/>
    <property type="match status" value="1"/>
</dbReference>
<feature type="region of interest" description="Disordered" evidence="2">
    <location>
        <begin position="114"/>
        <end position="136"/>
    </location>
</feature>
<feature type="domain" description="MADF" evidence="3">
    <location>
        <begin position="6"/>
        <end position="95"/>
    </location>
</feature>